<dbReference type="AlphaFoldDB" id="A0A4R4K0K9"/>
<keyword evidence="2" id="KW-0175">Coiled coil</keyword>
<comment type="caution">
    <text evidence="6">The sequence shown here is derived from an EMBL/GenBank/DDBJ whole genome shotgun (WGS) entry which is preliminary data.</text>
</comment>
<proteinExistence type="predicted"/>
<sequence length="766" mass="82682">MVQKMSNTQSQLKWVIQSVNKLTSALKSAQRNNKKLADSIRQNRDELRQLNQTCKAVKPYSAPEYAQETAHDSSKKEESRDGSRYSRIKDLRDRISQHGANAKSAGVKILTTSKNFLMPGYDLNAQMAKIRVQTNIEKNSPEYAMLLNQSRELSKSTGIDASKIAQGQSLYASAGYSPDQIKNMMPGTVSMSQASGADFAAIIDIGTNVLEGFKLQSEEMSRVSDVLTATFTGSKTTLAALGDTMKFVAPTASSLGIDIETVAAATRKLNDANIKGSEAGEVLSSVLGRLAEPPKAAAAALAQLSIKTRDAKGNLRQLPDILAELDDKTRSISREQRIGYFTAIGGENAAPALNVLVDQAGQGGLQAFITKLKSVQGESQKVASAMTNSLTGDIQKLNAAWSDLGVQMFSGVEGPLRGATQQVTNVVNKVGEWMEANPRLAATLATITMVIGGMLTVFGALAQAIASILLPLAVAKYSLTLFGSAGVRALGFVGNALKMLGSTMMIVGRLMMANPILAIIGLISMAAVYIWQNWETLGPKFSQLWESIKISISDKWNEIITGIMSLPDKFKEFGTAIVNSLLDGINEKWEALKKKLTSLSDYIPEWMRPWDDASKGVSNNISPDVSAVLPKHDKGGIIPAGKFGIVGEYGPEIVSGPVNVISRLQTAKLAAVAAFSLSVMAPSTAARTAPLHIQSLPIYAYPQIQEKVDKKQIQYRNESPVYHINIYGAPGQSAQDIAAAVRRELDDRERKQQARLRSSYSDRGEF</sequence>
<keyword evidence="1" id="KW-1188">Viral release from host cell</keyword>
<feature type="transmembrane region" description="Helical" evidence="4">
    <location>
        <begin position="509"/>
        <end position="531"/>
    </location>
</feature>
<feature type="domain" description="Phage tail tape measure protein" evidence="5">
    <location>
        <begin position="149"/>
        <end position="346"/>
    </location>
</feature>
<keyword evidence="4" id="KW-0812">Transmembrane</keyword>
<evidence type="ECO:0000259" key="5">
    <source>
        <dbReference type="Pfam" id="PF10145"/>
    </source>
</evidence>
<evidence type="ECO:0000256" key="1">
    <source>
        <dbReference type="ARBA" id="ARBA00022612"/>
    </source>
</evidence>
<feature type="coiled-coil region" evidence="2">
    <location>
        <begin position="19"/>
        <end position="53"/>
    </location>
</feature>
<name>A0A4R4K0K9_9GAMM</name>
<evidence type="ECO:0000256" key="2">
    <source>
        <dbReference type="SAM" id="Coils"/>
    </source>
</evidence>
<dbReference type="PANTHER" id="PTHR37813">
    <property type="entry name" value="FELS-2 PROPHAGE PROTEIN"/>
    <property type="match status" value="1"/>
</dbReference>
<feature type="transmembrane region" description="Helical" evidence="4">
    <location>
        <begin position="477"/>
        <end position="497"/>
    </location>
</feature>
<dbReference type="PANTHER" id="PTHR37813:SF1">
    <property type="entry name" value="FELS-2 PROPHAGE PROTEIN"/>
    <property type="match status" value="1"/>
</dbReference>
<dbReference type="EMBL" id="PUJY01000007">
    <property type="protein sequence ID" value="TDB60728.1"/>
    <property type="molecule type" value="Genomic_DNA"/>
</dbReference>
<dbReference type="Pfam" id="PF10145">
    <property type="entry name" value="PhageMin_Tail"/>
    <property type="match status" value="1"/>
</dbReference>
<evidence type="ECO:0000313" key="6">
    <source>
        <dbReference type="EMBL" id="TDB60728.1"/>
    </source>
</evidence>
<evidence type="ECO:0000313" key="7">
    <source>
        <dbReference type="Proteomes" id="UP000295598"/>
    </source>
</evidence>
<gene>
    <name evidence="6" type="ORF">C5467_06565</name>
</gene>
<evidence type="ECO:0000256" key="3">
    <source>
        <dbReference type="SAM" id="MobiDB-lite"/>
    </source>
</evidence>
<feature type="transmembrane region" description="Helical" evidence="4">
    <location>
        <begin position="440"/>
        <end position="465"/>
    </location>
</feature>
<evidence type="ECO:0000256" key="4">
    <source>
        <dbReference type="SAM" id="Phobius"/>
    </source>
</evidence>
<protein>
    <submittedName>
        <fullName evidence="6">Phage tail tape measure protein</fullName>
    </submittedName>
</protein>
<keyword evidence="4" id="KW-0472">Membrane</keyword>
<feature type="compositionally biased region" description="Basic and acidic residues" evidence="3">
    <location>
        <begin position="69"/>
        <end position="87"/>
    </location>
</feature>
<dbReference type="NCBIfam" id="TIGR01760">
    <property type="entry name" value="tape_meas_TP901"/>
    <property type="match status" value="1"/>
</dbReference>
<dbReference type="InterPro" id="IPR010090">
    <property type="entry name" value="Phage_tape_meas"/>
</dbReference>
<organism evidence="6 7">
    <name type="scientific">Photorhabdus khanii subsp. guanajuatensis</name>
    <dbReference type="NCBI Taxonomy" id="2100166"/>
    <lineage>
        <taxon>Bacteria</taxon>
        <taxon>Pseudomonadati</taxon>
        <taxon>Pseudomonadota</taxon>
        <taxon>Gammaproteobacteria</taxon>
        <taxon>Enterobacterales</taxon>
        <taxon>Morganellaceae</taxon>
        <taxon>Photorhabdus</taxon>
    </lineage>
</organism>
<feature type="region of interest" description="Disordered" evidence="3">
    <location>
        <begin position="59"/>
        <end position="87"/>
    </location>
</feature>
<dbReference type="Proteomes" id="UP000295598">
    <property type="component" value="Unassembled WGS sequence"/>
</dbReference>
<reference evidence="6 7" key="1">
    <citation type="journal article" date="2019" name="Int. J. Syst. Evol. Microbiol.">
        <title>Photorhabdus khanii subsp. guanajuatensis subsp. nov., isolated from Heterorhabditis atacamensis, and Photorhabdus luminescens subsp. mexicana subsp. nov., isolated from Heterorhabditis mexicana entomopathogenic nematodes.</title>
        <authorList>
            <person name="Machado R.A.R."/>
            <person name="Bruno P."/>
            <person name="Arce C.C.M."/>
            <person name="Liechti N."/>
            <person name="Kohler A."/>
            <person name="Bernal J."/>
            <person name="Bruggmann R."/>
            <person name="Turlings T.C.J."/>
        </authorList>
    </citation>
    <scope>NUCLEOTIDE SEQUENCE [LARGE SCALE GENOMIC DNA]</scope>
    <source>
        <strain evidence="6 7">MEX20-17</strain>
    </source>
</reference>
<accession>A0A4R4K0K9</accession>
<keyword evidence="4" id="KW-1133">Transmembrane helix</keyword>